<feature type="chain" id="PRO_5008904032" evidence="9">
    <location>
        <begin position="22"/>
        <end position="497"/>
    </location>
</feature>
<reference evidence="10 11" key="1">
    <citation type="journal article" date="2016" name="Genome Biol. Evol.">
        <title>Gene Family Evolution Reflects Adaptation to Soil Environmental Stressors in the Genome of the Collembolan Orchesella cincta.</title>
        <authorList>
            <person name="Faddeeva-Vakhrusheva A."/>
            <person name="Derks M.F."/>
            <person name="Anvar S.Y."/>
            <person name="Agamennone V."/>
            <person name="Suring W."/>
            <person name="Smit S."/>
            <person name="van Straalen N.M."/>
            <person name="Roelofs D."/>
        </authorList>
    </citation>
    <scope>NUCLEOTIDE SEQUENCE [LARGE SCALE GENOMIC DNA]</scope>
    <source>
        <tissue evidence="10">Mixed pool</tissue>
    </source>
</reference>
<dbReference type="Pfam" id="PF00067">
    <property type="entry name" value="p450"/>
    <property type="match status" value="1"/>
</dbReference>
<evidence type="ECO:0000256" key="4">
    <source>
        <dbReference type="ARBA" id="ARBA00023002"/>
    </source>
</evidence>
<dbReference type="GO" id="GO:0005506">
    <property type="term" value="F:iron ion binding"/>
    <property type="evidence" value="ECO:0007669"/>
    <property type="project" value="InterPro"/>
</dbReference>
<accession>A0A1D2MH83</accession>
<dbReference type="InterPro" id="IPR002401">
    <property type="entry name" value="Cyt_P450_E_grp-I"/>
</dbReference>
<evidence type="ECO:0000256" key="2">
    <source>
        <dbReference type="ARBA" id="ARBA00010617"/>
    </source>
</evidence>
<keyword evidence="7 8" id="KW-0349">Heme</keyword>
<dbReference type="GO" id="GO:0020037">
    <property type="term" value="F:heme binding"/>
    <property type="evidence" value="ECO:0007669"/>
    <property type="project" value="InterPro"/>
</dbReference>
<feature type="signal peptide" evidence="9">
    <location>
        <begin position="1"/>
        <end position="21"/>
    </location>
</feature>
<dbReference type="PROSITE" id="PS00086">
    <property type="entry name" value="CYTOCHROME_P450"/>
    <property type="match status" value="1"/>
</dbReference>
<dbReference type="PANTHER" id="PTHR24300">
    <property type="entry name" value="CYTOCHROME P450 508A4-RELATED"/>
    <property type="match status" value="1"/>
</dbReference>
<dbReference type="PANTHER" id="PTHR24300:SF403">
    <property type="entry name" value="CYTOCHROME P450 306A1"/>
    <property type="match status" value="1"/>
</dbReference>
<protein>
    <submittedName>
        <fullName evidence="10">Cytochrome P450 2J6</fullName>
    </submittedName>
</protein>
<keyword evidence="4 8" id="KW-0560">Oxidoreductase</keyword>
<dbReference type="OrthoDB" id="3934656at2759"/>
<organism evidence="10 11">
    <name type="scientific">Orchesella cincta</name>
    <name type="common">Springtail</name>
    <name type="synonym">Podura cincta</name>
    <dbReference type="NCBI Taxonomy" id="48709"/>
    <lineage>
        <taxon>Eukaryota</taxon>
        <taxon>Metazoa</taxon>
        <taxon>Ecdysozoa</taxon>
        <taxon>Arthropoda</taxon>
        <taxon>Hexapoda</taxon>
        <taxon>Collembola</taxon>
        <taxon>Entomobryomorpha</taxon>
        <taxon>Entomobryoidea</taxon>
        <taxon>Orchesellidae</taxon>
        <taxon>Orchesellinae</taxon>
        <taxon>Orchesella</taxon>
    </lineage>
</organism>
<dbReference type="GO" id="GO:0006805">
    <property type="term" value="P:xenobiotic metabolic process"/>
    <property type="evidence" value="ECO:0007669"/>
    <property type="project" value="TreeGrafter"/>
</dbReference>
<dbReference type="PRINTS" id="PR00463">
    <property type="entry name" value="EP450I"/>
</dbReference>
<dbReference type="PRINTS" id="PR00385">
    <property type="entry name" value="P450"/>
</dbReference>
<dbReference type="SUPFAM" id="SSF48264">
    <property type="entry name" value="Cytochrome P450"/>
    <property type="match status" value="1"/>
</dbReference>
<dbReference type="Gene3D" id="1.10.630.10">
    <property type="entry name" value="Cytochrome P450"/>
    <property type="match status" value="1"/>
</dbReference>
<evidence type="ECO:0000256" key="3">
    <source>
        <dbReference type="ARBA" id="ARBA00022723"/>
    </source>
</evidence>
<sequence length="497" mass="56686">MILEFILACLAIGLMFLFWNNKPPNFPAGPAGLPIIGNLHQLGSEPHKTFMKMREQYGDIFSLKFASYNVIVLNNYKDIKDAFAENAFSGRADFKPLKDRSGGMPRGLIFNVERSWTEQRRFALKSLRDFGFGKKSVETIVYDEITELIDNFRKTIGKPMQTQNKFNAAVLNALWTMVTGNRYSHDDPMLQDLIKRLTSSVTQSRAASVVLFFPWLYQLRNKLTMVFAYAKERQESIAKNMNFVKGTVEDHQSTFQKDAAPRDFIDVYLAEMEKTSDTTSSFYKEEGLKNLTVTLLDLFVAGAETTSTTLSWEFLLLALHADKQEKLHEEIKRVVGLSRLPSLNDRPSMPYTEAVINEVMRFSAMVPLAVFHSALEDVTFKGYQIPKGTLVIPNLFCTMHDPKVWTDPETFRPERFLSEDEKTLVKNEALIPFSTGKRICLGMTLAQDELFLFTSSLFQRFKVGPDPNGEKLTVDYHAASVLVPKPHNLVLYDRIEE</sequence>
<dbReference type="InterPro" id="IPR050182">
    <property type="entry name" value="Cytochrome_P450_fam2"/>
</dbReference>
<dbReference type="AlphaFoldDB" id="A0A1D2MH83"/>
<name>A0A1D2MH83_ORCCI</name>
<dbReference type="GO" id="GO:0005737">
    <property type="term" value="C:cytoplasm"/>
    <property type="evidence" value="ECO:0007669"/>
    <property type="project" value="TreeGrafter"/>
</dbReference>
<dbReference type="InterPro" id="IPR036396">
    <property type="entry name" value="Cyt_P450_sf"/>
</dbReference>
<dbReference type="OMA" id="LINAWEI"/>
<dbReference type="STRING" id="48709.A0A1D2MH83"/>
<keyword evidence="9" id="KW-0732">Signal</keyword>
<evidence type="ECO:0000313" key="11">
    <source>
        <dbReference type="Proteomes" id="UP000094527"/>
    </source>
</evidence>
<comment type="similarity">
    <text evidence="2 8">Belongs to the cytochrome P450 family.</text>
</comment>
<evidence type="ECO:0000256" key="6">
    <source>
        <dbReference type="ARBA" id="ARBA00023033"/>
    </source>
</evidence>
<evidence type="ECO:0000256" key="8">
    <source>
        <dbReference type="RuleBase" id="RU000461"/>
    </source>
</evidence>
<gene>
    <name evidence="10" type="ORF">Ocin01_14316</name>
</gene>
<evidence type="ECO:0000313" key="10">
    <source>
        <dbReference type="EMBL" id="ODM92367.1"/>
    </source>
</evidence>
<evidence type="ECO:0000256" key="5">
    <source>
        <dbReference type="ARBA" id="ARBA00023004"/>
    </source>
</evidence>
<keyword evidence="3 7" id="KW-0479">Metal-binding</keyword>
<evidence type="ECO:0000256" key="9">
    <source>
        <dbReference type="SAM" id="SignalP"/>
    </source>
</evidence>
<comment type="cofactor">
    <cofactor evidence="1 7">
        <name>heme</name>
        <dbReference type="ChEBI" id="CHEBI:30413"/>
    </cofactor>
</comment>
<dbReference type="EMBL" id="LJIJ01001251">
    <property type="protein sequence ID" value="ODM92367.1"/>
    <property type="molecule type" value="Genomic_DNA"/>
</dbReference>
<keyword evidence="5 7" id="KW-0408">Iron</keyword>
<dbReference type="GO" id="GO:0016712">
    <property type="term" value="F:oxidoreductase activity, acting on paired donors, with incorporation or reduction of molecular oxygen, reduced flavin or flavoprotein as one donor, and incorporation of one atom of oxygen"/>
    <property type="evidence" value="ECO:0007669"/>
    <property type="project" value="TreeGrafter"/>
</dbReference>
<dbReference type="InterPro" id="IPR001128">
    <property type="entry name" value="Cyt_P450"/>
</dbReference>
<dbReference type="GO" id="GO:0008395">
    <property type="term" value="F:steroid hydroxylase activity"/>
    <property type="evidence" value="ECO:0007669"/>
    <property type="project" value="TreeGrafter"/>
</dbReference>
<keyword evidence="11" id="KW-1185">Reference proteome</keyword>
<dbReference type="GO" id="GO:0006082">
    <property type="term" value="P:organic acid metabolic process"/>
    <property type="evidence" value="ECO:0007669"/>
    <property type="project" value="TreeGrafter"/>
</dbReference>
<feature type="binding site" description="axial binding residue" evidence="7">
    <location>
        <position position="440"/>
    </location>
    <ligand>
        <name>heme</name>
        <dbReference type="ChEBI" id="CHEBI:30413"/>
    </ligand>
    <ligandPart>
        <name>Fe</name>
        <dbReference type="ChEBI" id="CHEBI:18248"/>
    </ligandPart>
</feature>
<dbReference type="Proteomes" id="UP000094527">
    <property type="component" value="Unassembled WGS sequence"/>
</dbReference>
<evidence type="ECO:0000256" key="7">
    <source>
        <dbReference type="PIRSR" id="PIRSR602401-1"/>
    </source>
</evidence>
<evidence type="ECO:0000256" key="1">
    <source>
        <dbReference type="ARBA" id="ARBA00001971"/>
    </source>
</evidence>
<keyword evidence="6 8" id="KW-0503">Monooxygenase</keyword>
<dbReference type="InterPro" id="IPR017972">
    <property type="entry name" value="Cyt_P450_CS"/>
</dbReference>
<proteinExistence type="inferred from homology"/>
<dbReference type="FunFam" id="1.10.630.10:FF:000036">
    <property type="entry name" value="CYtochrome P450 family"/>
    <property type="match status" value="1"/>
</dbReference>
<comment type="caution">
    <text evidence="10">The sequence shown here is derived from an EMBL/GenBank/DDBJ whole genome shotgun (WGS) entry which is preliminary data.</text>
</comment>